<dbReference type="Pfam" id="PF05406">
    <property type="entry name" value="WGR"/>
    <property type="match status" value="1"/>
</dbReference>
<feature type="domain" description="PARP catalytic" evidence="36">
    <location>
        <begin position="732"/>
        <end position="956"/>
    </location>
</feature>
<dbReference type="SMART" id="SM01335">
    <property type="entry name" value="PADR1"/>
    <property type="match status" value="1"/>
</dbReference>
<dbReference type="Gene3D" id="3.40.50.10190">
    <property type="entry name" value="BRCT domain"/>
    <property type="match status" value="1"/>
</dbReference>
<keyword evidence="11 32" id="KW-0808">Transferase</keyword>
<keyword evidence="5" id="KW-0158">Chromosome</keyword>
<dbReference type="FunFam" id="3.90.228.10:FF:000002">
    <property type="entry name" value="Poly [ADP-ribose] polymerase"/>
    <property type="match status" value="1"/>
</dbReference>
<evidence type="ECO:0000256" key="29">
    <source>
        <dbReference type="ARBA" id="ARBA00048339"/>
    </source>
</evidence>
<evidence type="ECO:0000256" key="15">
    <source>
        <dbReference type="ARBA" id="ARBA00022765"/>
    </source>
</evidence>
<evidence type="ECO:0000256" key="27">
    <source>
        <dbReference type="ARBA" id="ARBA00033987"/>
    </source>
</evidence>
<evidence type="ECO:0000256" key="2">
    <source>
        <dbReference type="ARBA" id="ARBA00004514"/>
    </source>
</evidence>
<evidence type="ECO:0000256" key="26">
    <source>
        <dbReference type="ARBA" id="ARBA00024347"/>
    </source>
</evidence>
<dbReference type="Pfam" id="PF08063">
    <property type="entry name" value="Zn_ribbon_PADR1"/>
    <property type="match status" value="1"/>
</dbReference>
<dbReference type="InterPro" id="IPR012982">
    <property type="entry name" value="PARP1-like_PADR1_Zn_ribbon"/>
</dbReference>
<comment type="similarity">
    <text evidence="26">Belongs to the ARTD/PARP family.</text>
</comment>
<dbReference type="PROSITE" id="PS51977">
    <property type="entry name" value="WGR"/>
    <property type="match status" value="1"/>
</dbReference>
<comment type="catalytic activity">
    <reaction evidence="27 32">
        <text>NAD(+) + (ADP-D-ribosyl)n-acceptor = nicotinamide + (ADP-D-ribosyl)n+1-acceptor + H(+).</text>
        <dbReference type="EC" id="2.4.2.30"/>
    </reaction>
</comment>
<dbReference type="FunFam" id="1.20.142.10:FF:000001">
    <property type="entry name" value="Poly [ADP-ribose] polymerase"/>
    <property type="match status" value="1"/>
</dbReference>
<dbReference type="GO" id="GO:0005694">
    <property type="term" value="C:chromosome"/>
    <property type="evidence" value="ECO:0007669"/>
    <property type="project" value="UniProtKB-SubCell"/>
</dbReference>
<keyword evidence="7" id="KW-1017">Isopeptide bond</keyword>
<dbReference type="GO" id="GO:0016779">
    <property type="term" value="F:nucleotidyltransferase activity"/>
    <property type="evidence" value="ECO:0007669"/>
    <property type="project" value="UniProtKB-KW"/>
</dbReference>
<protein>
    <recommendedName>
        <fullName evidence="31 32">Poly [ADP-ribose] polymerase</fullName>
        <ecNumber evidence="4 32">2.4.2.30</ecNumber>
    </recommendedName>
</protein>
<dbReference type="SUPFAM" id="SSF47587">
    <property type="entry name" value="Domain of poly(ADP-ribose) polymerase"/>
    <property type="match status" value="1"/>
</dbReference>
<keyword evidence="22" id="KW-0804">Transcription</keyword>
<dbReference type="InterPro" id="IPR008288">
    <property type="entry name" value="PARP"/>
</dbReference>
<dbReference type="EMBL" id="MTYJ01000338">
    <property type="protein sequence ID" value="OWA53684.1"/>
    <property type="molecule type" value="Genomic_DNA"/>
</dbReference>
<dbReference type="GO" id="GO:0003950">
    <property type="term" value="F:NAD+ poly-ADP-ribosyltransferase activity"/>
    <property type="evidence" value="ECO:0007669"/>
    <property type="project" value="UniProtKB-UniRule"/>
</dbReference>
<feature type="region of interest" description="Disordered" evidence="33">
    <location>
        <begin position="271"/>
        <end position="311"/>
    </location>
</feature>
<evidence type="ECO:0000259" key="37">
    <source>
        <dbReference type="PROSITE" id="PS51060"/>
    </source>
</evidence>
<comment type="catalytic activity">
    <reaction evidence="29">
        <text>L-tyrosyl-[protein] + NAD(+) = O-(ADP-D-ribosyl)-L-tyrosyl-[protein] + nicotinamide + H(+)</text>
        <dbReference type="Rhea" id="RHEA:58236"/>
        <dbReference type="Rhea" id="RHEA-COMP:10136"/>
        <dbReference type="Rhea" id="RHEA-COMP:15092"/>
        <dbReference type="ChEBI" id="CHEBI:15378"/>
        <dbReference type="ChEBI" id="CHEBI:17154"/>
        <dbReference type="ChEBI" id="CHEBI:46858"/>
        <dbReference type="ChEBI" id="CHEBI:57540"/>
        <dbReference type="ChEBI" id="CHEBI:142557"/>
    </reaction>
    <physiologicalReaction direction="left-to-right" evidence="29">
        <dbReference type="Rhea" id="RHEA:58237"/>
    </physiologicalReaction>
</comment>
<evidence type="ECO:0000256" key="32">
    <source>
        <dbReference type="PIRNR" id="PIRNR000489"/>
    </source>
</evidence>
<evidence type="ECO:0000256" key="33">
    <source>
        <dbReference type="SAM" id="MobiDB-lite"/>
    </source>
</evidence>
<feature type="compositionally biased region" description="Polar residues" evidence="33">
    <location>
        <begin position="277"/>
        <end position="288"/>
    </location>
</feature>
<evidence type="ECO:0000256" key="5">
    <source>
        <dbReference type="ARBA" id="ARBA00022454"/>
    </source>
</evidence>
<dbReference type="GO" id="GO:0005730">
    <property type="term" value="C:nucleolus"/>
    <property type="evidence" value="ECO:0007669"/>
    <property type="project" value="UniProtKB-SubCell"/>
</dbReference>
<dbReference type="InterPro" id="IPR036420">
    <property type="entry name" value="BRCT_dom_sf"/>
</dbReference>
<evidence type="ECO:0000256" key="14">
    <source>
        <dbReference type="ARBA" id="ARBA00022737"/>
    </source>
</evidence>
<dbReference type="Pfam" id="PF00644">
    <property type="entry name" value="PARP"/>
    <property type="match status" value="1"/>
</dbReference>
<comment type="subcellular location">
    <subcellularLocation>
        <location evidence="1">Chromosome</location>
    </subcellularLocation>
    <subcellularLocation>
        <location evidence="2">Cytoplasm</location>
        <location evidence="2">Cytosol</location>
    </subcellularLocation>
    <subcellularLocation>
        <location evidence="3">Nucleus</location>
        <location evidence="3">Nucleolus</location>
    </subcellularLocation>
</comment>
<dbReference type="Pfam" id="PF21728">
    <property type="entry name" value="PADR1_N"/>
    <property type="match status" value="1"/>
</dbReference>
<evidence type="ECO:0000256" key="24">
    <source>
        <dbReference type="ARBA" id="ARBA00024159"/>
    </source>
</evidence>
<dbReference type="PROSITE" id="PS50172">
    <property type="entry name" value="BRCT"/>
    <property type="match status" value="1"/>
</dbReference>
<dbReference type="GO" id="GO:0005829">
    <property type="term" value="C:cytosol"/>
    <property type="evidence" value="ECO:0007669"/>
    <property type="project" value="UniProtKB-SubCell"/>
</dbReference>
<keyword evidence="23 32" id="KW-0539">Nucleus</keyword>
<keyword evidence="40" id="KW-1185">Reference proteome</keyword>
<keyword evidence="17 32" id="KW-0862">Zinc</keyword>
<keyword evidence="15" id="KW-0013">ADP-ribosylation</keyword>
<dbReference type="PIRSF" id="PIRSF000489">
    <property type="entry name" value="NAD_ADPRT"/>
    <property type="match status" value="1"/>
</dbReference>
<keyword evidence="13 32" id="KW-0479">Metal-binding</keyword>
<dbReference type="InterPro" id="IPR008893">
    <property type="entry name" value="WGR_domain"/>
</dbReference>
<evidence type="ECO:0000256" key="19">
    <source>
        <dbReference type="ARBA" id="ARBA00023015"/>
    </source>
</evidence>
<dbReference type="SUPFAM" id="SSF52113">
    <property type="entry name" value="BRCT domain"/>
    <property type="match status" value="1"/>
</dbReference>
<keyword evidence="12" id="KW-0548">Nucleotidyltransferase</keyword>
<keyword evidence="16" id="KW-0863">Zinc-finger</keyword>
<evidence type="ECO:0000256" key="25">
    <source>
        <dbReference type="ARBA" id="ARBA00024164"/>
    </source>
</evidence>
<dbReference type="InterPro" id="IPR036957">
    <property type="entry name" value="Znf_PARP_sf"/>
</dbReference>
<dbReference type="InterPro" id="IPR050800">
    <property type="entry name" value="ARTD/PARP"/>
</dbReference>
<evidence type="ECO:0000256" key="16">
    <source>
        <dbReference type="ARBA" id="ARBA00022771"/>
    </source>
</evidence>
<evidence type="ECO:0000256" key="18">
    <source>
        <dbReference type="ARBA" id="ARBA00022859"/>
    </source>
</evidence>
<dbReference type="GO" id="GO:0003677">
    <property type="term" value="F:DNA binding"/>
    <property type="evidence" value="ECO:0007669"/>
    <property type="project" value="UniProtKB-UniRule"/>
</dbReference>
<evidence type="ECO:0000259" key="35">
    <source>
        <dbReference type="PROSITE" id="PS50172"/>
    </source>
</evidence>
<keyword evidence="19" id="KW-0805">Transcription regulation</keyword>
<evidence type="ECO:0000256" key="8">
    <source>
        <dbReference type="ARBA" id="ARBA00022533"/>
    </source>
</evidence>
<dbReference type="Gene3D" id="3.30.1740.10">
    <property type="entry name" value="Zinc finger, PARP-type"/>
    <property type="match status" value="1"/>
</dbReference>
<feature type="domain" description="PARP alpha-helical" evidence="37">
    <location>
        <begin position="604"/>
        <end position="723"/>
    </location>
</feature>
<evidence type="ECO:0000256" key="11">
    <source>
        <dbReference type="ARBA" id="ARBA00022679"/>
    </source>
</evidence>
<evidence type="ECO:0000256" key="28">
    <source>
        <dbReference type="ARBA" id="ARBA00048241"/>
    </source>
</evidence>
<evidence type="ECO:0000256" key="3">
    <source>
        <dbReference type="ARBA" id="ARBA00004604"/>
    </source>
</evidence>
<dbReference type="SUPFAM" id="SSF142921">
    <property type="entry name" value="WGR domain-like"/>
    <property type="match status" value="1"/>
</dbReference>
<keyword evidence="18" id="KW-0391">Immunity</keyword>
<dbReference type="Pfam" id="PF02877">
    <property type="entry name" value="PARP_reg"/>
    <property type="match status" value="1"/>
</dbReference>
<dbReference type="SUPFAM" id="SSF56399">
    <property type="entry name" value="ADP-ribosylation"/>
    <property type="match status" value="1"/>
</dbReference>
<evidence type="ECO:0000259" key="38">
    <source>
        <dbReference type="PROSITE" id="PS51977"/>
    </source>
</evidence>
<accession>A0A9X6NI70</accession>
<dbReference type="InterPro" id="IPR036616">
    <property type="entry name" value="Poly(ADP-ribose)pol_reg_dom_sf"/>
</dbReference>
<keyword evidence="10 32" id="KW-0328">Glycosyltransferase</keyword>
<feature type="region of interest" description="Disordered" evidence="33">
    <location>
        <begin position="91"/>
        <end position="133"/>
    </location>
</feature>
<keyword evidence="6" id="KW-0963">Cytoplasm</keyword>
<comment type="catalytic activity">
    <reaction evidence="25">
        <text>L-aspartyl-[protein] + NAD(+) = 4-O-(ADP-D-ribosyl)-L-aspartyl-[protein] + nicotinamide</text>
        <dbReference type="Rhea" id="RHEA:54424"/>
        <dbReference type="Rhea" id="RHEA-COMP:9867"/>
        <dbReference type="Rhea" id="RHEA-COMP:13832"/>
        <dbReference type="ChEBI" id="CHEBI:17154"/>
        <dbReference type="ChEBI" id="CHEBI:29961"/>
        <dbReference type="ChEBI" id="CHEBI:57540"/>
        <dbReference type="ChEBI" id="CHEBI:138102"/>
    </reaction>
    <physiologicalReaction direction="left-to-right" evidence="25">
        <dbReference type="Rhea" id="RHEA:54425"/>
    </physiologicalReaction>
</comment>
<dbReference type="GO" id="GO:0045087">
    <property type="term" value="P:innate immune response"/>
    <property type="evidence" value="ECO:0007669"/>
    <property type="project" value="UniProtKB-KW"/>
</dbReference>
<evidence type="ECO:0000313" key="39">
    <source>
        <dbReference type="EMBL" id="OWA53684.1"/>
    </source>
</evidence>
<dbReference type="PANTHER" id="PTHR10459:SF112">
    <property type="entry name" value="POLY [ADP-RIBOSE] POLYMERASE 1"/>
    <property type="match status" value="1"/>
</dbReference>
<dbReference type="CDD" id="cd08001">
    <property type="entry name" value="WGR_PARP1_like"/>
    <property type="match status" value="1"/>
</dbReference>
<dbReference type="InterPro" id="IPR012317">
    <property type="entry name" value="Poly(ADP-ribose)pol_cat_dom"/>
</dbReference>
<evidence type="ECO:0000256" key="20">
    <source>
        <dbReference type="ARBA" id="ARBA00023027"/>
    </source>
</evidence>
<dbReference type="InterPro" id="IPR036930">
    <property type="entry name" value="WGR_dom_sf"/>
</dbReference>
<keyword evidence="9" id="KW-0399">Innate immunity</keyword>
<keyword evidence="8" id="KW-0021">Allosteric enzyme</keyword>
<dbReference type="PROSITE" id="PS00347">
    <property type="entry name" value="ZF_PARP_1"/>
    <property type="match status" value="1"/>
</dbReference>
<evidence type="ECO:0000256" key="4">
    <source>
        <dbReference type="ARBA" id="ARBA00012020"/>
    </source>
</evidence>
<evidence type="ECO:0000256" key="12">
    <source>
        <dbReference type="ARBA" id="ARBA00022695"/>
    </source>
</evidence>
<gene>
    <name evidence="39" type="ORF">BV898_18106</name>
</gene>
<dbReference type="GO" id="GO:0006302">
    <property type="term" value="P:double-strand break repair"/>
    <property type="evidence" value="ECO:0007669"/>
    <property type="project" value="TreeGrafter"/>
</dbReference>
<proteinExistence type="inferred from homology"/>
<sequence>MATSSWVYRAEYSLSDRSSCKKCGNGIGKNVVRLCILQQSRFHDGKDTLWHHPHCFFQRKPNVNVDEIWHFHDLRWADQLRLRKLAAGKTAKIDNDEEEEEEDAAEVDEKKGKRKKKQGSAGSKKIKPGADDLGSADLREQIEMIWACRDQVASLTNKEMKTILEANDQHVPVSGKMLDRLTDVLVFGATEKCTVCASPTGHIVVSADAYRCVGSASEWAKCDFKTQSPARKVPTIPADLLKKHPFLEQYTKWQRRERRFAPCFGDISGENVEKPATNGSAVTVVSEPSTSKGTGGGASKPQRKTEKSKEKFYSKHPLKALRISAVGAALPVKRANLTKMVAALGGDFTAKVSKDTFLLITDAKTILSRPVTVEMAEVCGVTVVPVEFLQECQGEKLKSQKDLVALVEQMKINPWATTAASLMEKLASKSAQPDLTSGLSSSERHRLEEQTKSSRFVIKSDARAQVIIKNGGALDPESNLDDATHSVFRDNGILYACVLARTNVSDGTNGYYKMQIIKRDGREDYHFFRSWGRIGTVIGGTTCAAMEKEEAIEAFEFQFMDKTGNEWKNRERFVKKPSKYFIMELDYGQEEADSEESAVAAGSKTKLEKPIQDVIKMIFDVEEMKKTMKMFEIDLRKMPLGKLHRKQILEAMSVLGELQNLLVAGERVNSPRVIGASNRFFTLIPHDFGVQAPPVLNNVQLVKDKLEMLENLLEIEVAFSILRNETKNTNEDPLDQHYEKLKCKMEVLRKDSKEFKLICQYVENTHAATHTAYKLSVVDVFCIDRQGEADRFASFRKMPNHKLLWHGSRTTNYAGILSQGLRIAPPEAPVTGYMFGKGVYFADMVTKSANYCFTDPSNPTGLMLLSDVALGSMHELTEATCITRLPKGFDSVKGTGQDMPNPKEAVVTPDGIEIPLGHSVKSGVKNTSLLYNEYIVYNEAQINLRYLLKVKFNYAK</sequence>
<keyword evidence="14" id="KW-0677">Repeat</keyword>
<feature type="domain" description="BRCT" evidence="35">
    <location>
        <begin position="313"/>
        <end position="392"/>
    </location>
</feature>
<dbReference type="PANTHER" id="PTHR10459">
    <property type="entry name" value="DNA LIGASE"/>
    <property type="match status" value="1"/>
</dbReference>
<dbReference type="InterPro" id="IPR001357">
    <property type="entry name" value="BRCT_dom"/>
</dbReference>
<dbReference type="Proteomes" id="UP000192578">
    <property type="component" value="Unassembled WGS sequence"/>
</dbReference>
<dbReference type="SMART" id="SM00773">
    <property type="entry name" value="WGR"/>
    <property type="match status" value="1"/>
</dbReference>
<dbReference type="SMART" id="SM01336">
    <property type="entry name" value="zf-PARP"/>
    <property type="match status" value="1"/>
</dbReference>
<evidence type="ECO:0000256" key="7">
    <source>
        <dbReference type="ARBA" id="ARBA00022499"/>
    </source>
</evidence>
<evidence type="ECO:0000256" key="21">
    <source>
        <dbReference type="ARBA" id="ARBA00023125"/>
    </source>
</evidence>
<comment type="catalytic activity">
    <reaction evidence="28">
        <text>L-histidyl-[protein] + NAD(+) = N(tele)-(ADP-D-ribosyl)-L-histidyl-[protein] + nicotinamide + H(+)</text>
        <dbReference type="Rhea" id="RHEA:72071"/>
        <dbReference type="Rhea" id="RHEA-COMP:9745"/>
        <dbReference type="Rhea" id="RHEA-COMP:18085"/>
        <dbReference type="ChEBI" id="CHEBI:15378"/>
        <dbReference type="ChEBI" id="CHEBI:17154"/>
        <dbReference type="ChEBI" id="CHEBI:29979"/>
        <dbReference type="ChEBI" id="CHEBI:57540"/>
        <dbReference type="ChEBI" id="CHEBI:191398"/>
    </reaction>
    <physiologicalReaction direction="left-to-right" evidence="28">
        <dbReference type="Rhea" id="RHEA:72072"/>
    </physiologicalReaction>
</comment>
<keyword evidence="20 32" id="KW-0520">NAD</keyword>
<dbReference type="Pfam" id="PF00645">
    <property type="entry name" value="zf-PARP"/>
    <property type="match status" value="1"/>
</dbReference>
<dbReference type="Gene3D" id="3.90.640.80">
    <property type="match status" value="1"/>
</dbReference>
<name>A0A9X6NI70_HYPEX</name>
<evidence type="ECO:0000256" key="30">
    <source>
        <dbReference type="ARBA" id="ARBA00048575"/>
    </source>
</evidence>
<dbReference type="PROSITE" id="PS51059">
    <property type="entry name" value="PARP_CATALYTIC"/>
    <property type="match status" value="1"/>
</dbReference>
<dbReference type="Gene3D" id="1.20.142.10">
    <property type="entry name" value="Poly(ADP-ribose) polymerase, regulatory domain"/>
    <property type="match status" value="1"/>
</dbReference>
<evidence type="ECO:0000256" key="9">
    <source>
        <dbReference type="ARBA" id="ARBA00022588"/>
    </source>
</evidence>
<dbReference type="InterPro" id="IPR001510">
    <property type="entry name" value="Znf_PARP"/>
</dbReference>
<evidence type="ECO:0000256" key="23">
    <source>
        <dbReference type="ARBA" id="ARBA00023242"/>
    </source>
</evidence>
<dbReference type="Gene3D" id="3.90.228.10">
    <property type="match status" value="1"/>
</dbReference>
<evidence type="ECO:0000259" key="36">
    <source>
        <dbReference type="PROSITE" id="PS51059"/>
    </source>
</evidence>
<comment type="catalytic activity">
    <reaction evidence="24">
        <text>L-glutamyl-[protein] + NAD(+) = 5-O-(ADP-D-ribosyl)-L-glutamyl-[protein] + nicotinamide</text>
        <dbReference type="Rhea" id="RHEA:58224"/>
        <dbReference type="Rhea" id="RHEA-COMP:10208"/>
        <dbReference type="Rhea" id="RHEA-COMP:15089"/>
        <dbReference type="ChEBI" id="CHEBI:17154"/>
        <dbReference type="ChEBI" id="CHEBI:29973"/>
        <dbReference type="ChEBI" id="CHEBI:57540"/>
        <dbReference type="ChEBI" id="CHEBI:142540"/>
    </reaction>
    <physiologicalReaction direction="left-to-right" evidence="24">
        <dbReference type="Rhea" id="RHEA:58225"/>
    </physiologicalReaction>
</comment>
<dbReference type="EC" id="2.4.2.30" evidence="4 32"/>
<reference evidence="40" key="1">
    <citation type="submission" date="2017-01" db="EMBL/GenBank/DDBJ databases">
        <title>Comparative genomics of anhydrobiosis in the tardigrade Hypsibius dujardini.</title>
        <authorList>
            <person name="Yoshida Y."/>
            <person name="Koutsovoulos G."/>
            <person name="Laetsch D."/>
            <person name="Stevens L."/>
            <person name="Kumar S."/>
            <person name="Horikawa D."/>
            <person name="Ishino K."/>
            <person name="Komine S."/>
            <person name="Tomita M."/>
            <person name="Blaxter M."/>
            <person name="Arakawa K."/>
        </authorList>
    </citation>
    <scope>NUCLEOTIDE SEQUENCE [LARGE SCALE GENOMIC DNA]</scope>
    <source>
        <strain evidence="40">Z151</strain>
    </source>
</reference>
<evidence type="ECO:0000259" key="34">
    <source>
        <dbReference type="PROSITE" id="PS50064"/>
    </source>
</evidence>
<feature type="domain" description="WGR" evidence="38">
    <location>
        <begin position="484"/>
        <end position="580"/>
    </location>
</feature>
<evidence type="ECO:0000256" key="6">
    <source>
        <dbReference type="ARBA" id="ARBA00022490"/>
    </source>
</evidence>
<evidence type="ECO:0000256" key="1">
    <source>
        <dbReference type="ARBA" id="ARBA00004286"/>
    </source>
</evidence>
<feature type="compositionally biased region" description="Acidic residues" evidence="33">
    <location>
        <begin position="95"/>
        <end position="106"/>
    </location>
</feature>
<evidence type="ECO:0000313" key="40">
    <source>
        <dbReference type="Proteomes" id="UP000192578"/>
    </source>
</evidence>
<evidence type="ECO:0000256" key="10">
    <source>
        <dbReference type="ARBA" id="ARBA00022676"/>
    </source>
</evidence>
<dbReference type="SUPFAM" id="SSF57716">
    <property type="entry name" value="Glucocorticoid receptor-like (DNA-binding domain)"/>
    <property type="match status" value="1"/>
</dbReference>
<dbReference type="CDD" id="cd01437">
    <property type="entry name" value="parp_like"/>
    <property type="match status" value="1"/>
</dbReference>
<dbReference type="AlphaFoldDB" id="A0A9X6NI70"/>
<dbReference type="GO" id="GO:0051287">
    <property type="term" value="F:NAD binding"/>
    <property type="evidence" value="ECO:0007669"/>
    <property type="project" value="UniProtKB-UniRule"/>
</dbReference>
<dbReference type="GO" id="GO:0008270">
    <property type="term" value="F:zinc ion binding"/>
    <property type="evidence" value="ECO:0007669"/>
    <property type="project" value="UniProtKB-KW"/>
</dbReference>
<evidence type="ECO:0000256" key="31">
    <source>
        <dbReference type="ARBA" id="ARBA00071874"/>
    </source>
</evidence>
<comment type="catalytic activity">
    <reaction evidence="30">
        <text>L-seryl-[protein] + NAD(+) = O-(ADP-D-ribosyl)-L-seryl-[protein] + nicotinamide + H(+)</text>
        <dbReference type="Rhea" id="RHEA:58232"/>
        <dbReference type="Rhea" id="RHEA-COMP:9863"/>
        <dbReference type="Rhea" id="RHEA-COMP:15091"/>
        <dbReference type="ChEBI" id="CHEBI:15378"/>
        <dbReference type="ChEBI" id="CHEBI:17154"/>
        <dbReference type="ChEBI" id="CHEBI:29999"/>
        <dbReference type="ChEBI" id="CHEBI:57540"/>
        <dbReference type="ChEBI" id="CHEBI:142556"/>
    </reaction>
    <physiologicalReaction direction="left-to-right" evidence="30">
        <dbReference type="Rhea" id="RHEA:58233"/>
    </physiologicalReaction>
</comment>
<evidence type="ECO:0000256" key="17">
    <source>
        <dbReference type="ARBA" id="ARBA00022833"/>
    </source>
</evidence>
<dbReference type="InterPro" id="IPR004102">
    <property type="entry name" value="Poly(ADP-ribose)pol_reg_dom"/>
</dbReference>
<evidence type="ECO:0000256" key="13">
    <source>
        <dbReference type="ARBA" id="ARBA00022723"/>
    </source>
</evidence>
<dbReference type="PROSITE" id="PS52007">
    <property type="entry name" value="PADR1"/>
    <property type="match status" value="1"/>
</dbReference>
<dbReference type="InterPro" id="IPR049296">
    <property type="entry name" value="PARP1-like_PADR1_N"/>
</dbReference>
<comment type="caution">
    <text evidence="39">The sequence shown here is derived from an EMBL/GenBank/DDBJ whole genome shotgun (WGS) entry which is preliminary data.</text>
</comment>
<dbReference type="GO" id="GO:1990404">
    <property type="term" value="F:NAD+-protein mono-ADP-ribosyltransferase activity"/>
    <property type="evidence" value="ECO:0007669"/>
    <property type="project" value="TreeGrafter"/>
</dbReference>
<dbReference type="PROSITE" id="PS51060">
    <property type="entry name" value="PARP_ALPHA_HD"/>
    <property type="match status" value="1"/>
</dbReference>
<evidence type="ECO:0000256" key="22">
    <source>
        <dbReference type="ARBA" id="ARBA00023163"/>
    </source>
</evidence>
<dbReference type="GO" id="GO:0070212">
    <property type="term" value="P:protein poly-ADP-ribosylation"/>
    <property type="evidence" value="ECO:0007669"/>
    <property type="project" value="TreeGrafter"/>
</dbReference>
<organism evidence="39 40">
    <name type="scientific">Hypsibius exemplaris</name>
    <name type="common">Freshwater tardigrade</name>
    <dbReference type="NCBI Taxonomy" id="2072580"/>
    <lineage>
        <taxon>Eukaryota</taxon>
        <taxon>Metazoa</taxon>
        <taxon>Ecdysozoa</taxon>
        <taxon>Tardigrada</taxon>
        <taxon>Eutardigrada</taxon>
        <taxon>Parachela</taxon>
        <taxon>Hypsibioidea</taxon>
        <taxon>Hypsibiidae</taxon>
        <taxon>Hypsibius</taxon>
    </lineage>
</organism>
<keyword evidence="21 32" id="KW-0238">DNA-binding</keyword>
<feature type="domain" description="PARP-type" evidence="34">
    <location>
        <begin position="8"/>
        <end position="84"/>
    </location>
</feature>
<dbReference type="PROSITE" id="PS50064">
    <property type="entry name" value="ZF_PARP_2"/>
    <property type="match status" value="1"/>
</dbReference>
<dbReference type="OrthoDB" id="429950at2759"/>